<dbReference type="SUPFAM" id="SSF53756">
    <property type="entry name" value="UDP-Glycosyltransferase/glycogen phosphorylase"/>
    <property type="match status" value="1"/>
</dbReference>
<feature type="domain" description="Glycosyl transferase family 1" evidence="1">
    <location>
        <begin position="193"/>
        <end position="332"/>
    </location>
</feature>
<dbReference type="Gene3D" id="3.40.50.2000">
    <property type="entry name" value="Glycogen Phosphorylase B"/>
    <property type="match status" value="2"/>
</dbReference>
<dbReference type="RefSeq" id="WP_309724884.1">
    <property type="nucleotide sequence ID" value="NZ_JARWAM010000019.1"/>
</dbReference>
<dbReference type="EC" id="2.4.-.-" evidence="3"/>
<feature type="domain" description="Glycosyltransferase subfamily 4-like N-terminal" evidence="2">
    <location>
        <begin position="18"/>
        <end position="179"/>
    </location>
</feature>
<dbReference type="EMBL" id="JARWAM010000019">
    <property type="protein sequence ID" value="MDR5907488.1"/>
    <property type="molecule type" value="Genomic_DNA"/>
</dbReference>
<evidence type="ECO:0000313" key="3">
    <source>
        <dbReference type="EMBL" id="MDR5907488.1"/>
    </source>
</evidence>
<dbReference type="Pfam" id="PF00534">
    <property type="entry name" value="Glycos_transf_1"/>
    <property type="match status" value="1"/>
</dbReference>
<protein>
    <submittedName>
        <fullName evidence="3">Glycosyltransferase</fullName>
        <ecNumber evidence="3">2.4.-.-</ecNumber>
    </submittedName>
</protein>
<gene>
    <name evidence="3" type="ORF">QC821_19610</name>
</gene>
<dbReference type="PANTHER" id="PTHR12526">
    <property type="entry name" value="GLYCOSYLTRANSFERASE"/>
    <property type="match status" value="1"/>
</dbReference>
<dbReference type="InterPro" id="IPR001296">
    <property type="entry name" value="Glyco_trans_1"/>
</dbReference>
<sequence length="364" mass="41260">MDVNNREVTFFITALEGGGAEAVCVNVANGLAERGWNVTLVVLHLNKAAYLDRISPLVRLNVLEVEYVRHAFFALHSYLRRNGVKNAVVFNYELTVMLVMVRAVGFYKFRLIARNINTLSEARKRSKGFWRKHVVSRLIDTFYCKADFIVNQCKGMQRDLVELYGVDESKAPVIYNPVNQRVEEISRSLKWNDIEKQDYFLCVGRLDQQKAFHYAIEAFAAIAHDFPDMRLKIVGRGVLESYLKEVARDFGIQDRVDFESFQNDIVPFYLGAKATVLTSLYEGFPNVLIESITLGTPVIAFDCKSGPNEIINNDNGILVEYLSTEGLVSAMRLINSGFTAEQVHASAAPFEMRRALDAYEKLLS</sequence>
<proteinExistence type="predicted"/>
<dbReference type="InterPro" id="IPR028098">
    <property type="entry name" value="Glyco_trans_4-like_N"/>
</dbReference>
<dbReference type="GO" id="GO:0016757">
    <property type="term" value="F:glycosyltransferase activity"/>
    <property type="evidence" value="ECO:0007669"/>
    <property type="project" value="UniProtKB-KW"/>
</dbReference>
<evidence type="ECO:0000259" key="1">
    <source>
        <dbReference type="Pfam" id="PF00534"/>
    </source>
</evidence>
<dbReference type="Proteomes" id="UP001251374">
    <property type="component" value="Unassembled WGS sequence"/>
</dbReference>
<accession>A0ABU1HJ21</accession>
<comment type="caution">
    <text evidence="3">The sequence shown here is derived from an EMBL/GenBank/DDBJ whole genome shotgun (WGS) entry which is preliminary data.</text>
</comment>
<keyword evidence="4" id="KW-1185">Reference proteome</keyword>
<keyword evidence="3" id="KW-0808">Transferase</keyword>
<evidence type="ECO:0000313" key="4">
    <source>
        <dbReference type="Proteomes" id="UP001251374"/>
    </source>
</evidence>
<reference evidence="3 4" key="1">
    <citation type="submission" date="2023-04" db="EMBL/GenBank/DDBJ databases">
        <title>A long-awaited taxogenomic arrangement of the family Halomonadaceae.</title>
        <authorList>
            <person name="De La Haba R."/>
            <person name="Chuvochina M."/>
            <person name="Wittouck S."/>
            <person name="Arahal D.R."/>
            <person name="Sanchez-Porro C."/>
            <person name="Hugenholtz P."/>
            <person name="Ventosa A."/>
        </authorList>
    </citation>
    <scope>NUCLEOTIDE SEQUENCE [LARGE SCALE GENOMIC DNA]</scope>
    <source>
        <strain evidence="3 4">DSM 26770</strain>
    </source>
</reference>
<keyword evidence="3" id="KW-0328">Glycosyltransferase</keyword>
<name>A0ABU1HJ21_9GAMM</name>
<dbReference type="Pfam" id="PF13439">
    <property type="entry name" value="Glyco_transf_4"/>
    <property type="match status" value="1"/>
</dbReference>
<dbReference type="CDD" id="cd03811">
    <property type="entry name" value="GT4_GT28_WabH-like"/>
    <property type="match status" value="1"/>
</dbReference>
<organism evidence="3 4">
    <name type="scientific">Franzmannia qiaohouensis</name>
    <dbReference type="NCBI Taxonomy" id="1329370"/>
    <lineage>
        <taxon>Bacteria</taxon>
        <taxon>Pseudomonadati</taxon>
        <taxon>Pseudomonadota</taxon>
        <taxon>Gammaproteobacteria</taxon>
        <taxon>Oceanospirillales</taxon>
        <taxon>Halomonadaceae</taxon>
        <taxon>Franzmannia</taxon>
    </lineage>
</organism>
<evidence type="ECO:0000259" key="2">
    <source>
        <dbReference type="Pfam" id="PF13439"/>
    </source>
</evidence>